<dbReference type="AlphaFoldDB" id="A0A1H3MVD8"/>
<dbReference type="GeneID" id="94688951"/>
<reference evidence="2 3" key="1">
    <citation type="submission" date="2016-10" db="EMBL/GenBank/DDBJ databases">
        <authorList>
            <person name="de Groot N.N."/>
        </authorList>
    </citation>
    <scope>NUCLEOTIDE SEQUENCE [LARGE SCALE GENOMIC DNA]</scope>
    <source>
        <strain evidence="2 3">LMG 24775</strain>
    </source>
</reference>
<accession>A0A1H3MVD8</accession>
<evidence type="ECO:0000313" key="3">
    <source>
        <dbReference type="Proteomes" id="UP000183417"/>
    </source>
</evidence>
<proteinExistence type="predicted"/>
<evidence type="ECO:0000313" key="4">
    <source>
        <dbReference type="Proteomes" id="UP000595064"/>
    </source>
</evidence>
<gene>
    <name evidence="1" type="ORF">I6G47_32900</name>
    <name evidence="2" type="ORF">SAMN05421547_10858</name>
</gene>
<dbReference type="Pfam" id="PF13328">
    <property type="entry name" value="HD_4"/>
    <property type="match status" value="1"/>
</dbReference>
<dbReference type="EMBL" id="CP065749">
    <property type="protein sequence ID" value="QPS84947.1"/>
    <property type="molecule type" value="Genomic_DNA"/>
</dbReference>
<evidence type="ECO:0000313" key="2">
    <source>
        <dbReference type="EMBL" id="SDY80546.1"/>
    </source>
</evidence>
<dbReference type="EMBL" id="FNPE01000008">
    <property type="protein sequence ID" value="SDY80546.1"/>
    <property type="molecule type" value="Genomic_DNA"/>
</dbReference>
<organism evidence="2 3">
    <name type="scientific">Delftia lacustris</name>
    <dbReference type="NCBI Taxonomy" id="558537"/>
    <lineage>
        <taxon>Bacteria</taxon>
        <taxon>Pseudomonadati</taxon>
        <taxon>Pseudomonadota</taxon>
        <taxon>Betaproteobacteria</taxon>
        <taxon>Burkholderiales</taxon>
        <taxon>Comamonadaceae</taxon>
        <taxon>Delftia</taxon>
    </lineage>
</organism>
<dbReference type="KEGG" id="dla:I6G47_32900"/>
<evidence type="ECO:0000313" key="1">
    <source>
        <dbReference type="EMBL" id="QPS84947.1"/>
    </source>
</evidence>
<geneLocation type="plasmid" evidence="1 4">
    <name>unnamed</name>
</geneLocation>
<dbReference type="Proteomes" id="UP000595064">
    <property type="component" value="Plasmid unnamed"/>
</dbReference>
<keyword evidence="4" id="KW-1185">Reference proteome</keyword>
<dbReference type="SUPFAM" id="SSF109604">
    <property type="entry name" value="HD-domain/PDEase-like"/>
    <property type="match status" value="1"/>
</dbReference>
<sequence length="144" mass="15912">MELLEAYQLACRLHSGQVDKAGRPYIEHLTRVFLRVQTAGGDLFQQMAALLHDAVEDRKASPEQLLWLGVPPEVVETVKVLSKDETQTYDEYLAVVKSAPRALAVKVADLEDNGDPVRLGALPEALAKRLKKKYDAAKLFLSAA</sequence>
<dbReference type="Proteomes" id="UP000183417">
    <property type="component" value="Unassembled WGS sequence"/>
</dbReference>
<protein>
    <submittedName>
        <fullName evidence="2">HD domain-containing protein</fullName>
    </submittedName>
</protein>
<reference evidence="1 4" key="2">
    <citation type="submission" date="2020-12" db="EMBL/GenBank/DDBJ databases">
        <title>FDA dAtabase for Regulatory Grade micrObial Sequences (FDA-ARGOS): Supporting development and validation of Infectious Disease Dx tests.</title>
        <authorList>
            <person name="Sproer C."/>
            <person name="Gronow S."/>
            <person name="Severitt S."/>
            <person name="Schroder I."/>
            <person name="Tallon L."/>
            <person name="Sadzewicz L."/>
            <person name="Zhao X."/>
            <person name="Boylan J."/>
            <person name="Ott S."/>
            <person name="Bowen H."/>
            <person name="Vavikolanu K."/>
            <person name="Mehta A."/>
            <person name="Aluvathingal J."/>
            <person name="Nadendla S."/>
            <person name="Lowell S."/>
            <person name="Myers T."/>
            <person name="Yan Y."/>
            <person name="Sichtig H."/>
        </authorList>
    </citation>
    <scope>NUCLEOTIDE SEQUENCE [LARGE SCALE GENOMIC DNA]</scope>
    <source>
        <strain evidence="1 4">FDAARGOS_890</strain>
        <plasmid evidence="1 4">unnamed</plasmid>
    </source>
</reference>
<name>A0A1H3MVD8_9BURK</name>
<dbReference type="Gene3D" id="1.10.3210.10">
    <property type="entry name" value="Hypothetical protein af1432"/>
    <property type="match status" value="1"/>
</dbReference>
<dbReference type="RefSeq" id="WP_074921835.1">
    <property type="nucleotide sequence ID" value="NZ_CP065749.1"/>
</dbReference>
<keyword evidence="1" id="KW-0614">Plasmid</keyword>